<feature type="region of interest" description="Disordered" evidence="1">
    <location>
        <begin position="289"/>
        <end position="308"/>
    </location>
</feature>
<accession>A0A8H7QGV4</accession>
<organism evidence="3 4">
    <name type="scientific">Mucor saturninus</name>
    <dbReference type="NCBI Taxonomy" id="64648"/>
    <lineage>
        <taxon>Eukaryota</taxon>
        <taxon>Fungi</taxon>
        <taxon>Fungi incertae sedis</taxon>
        <taxon>Mucoromycota</taxon>
        <taxon>Mucoromycotina</taxon>
        <taxon>Mucoromycetes</taxon>
        <taxon>Mucorales</taxon>
        <taxon>Mucorineae</taxon>
        <taxon>Mucoraceae</taxon>
        <taxon>Mucor</taxon>
    </lineage>
</organism>
<sequence length="568" mass="64156">MKKAISLAKEEIKQRSLYVASAPENDYGLKNKRICLKKKTNYLITLKKSFGCFEETKDIFMYKPIIKSLVVPKNLPMFRWEGLPACGPEGLVFVDVKTCLMNFVDVMNRHGLILDDNYLHVLPPLLFGDTRIWFKDYLNKFRPAFQRVPSWQEFSVAIQERYGLNAQEERNNCARELNVIMMLKTENIEAFIDRFNSLRRRAVDQVLPDSLLVEQFLSAILAVLSNQVTTASATLAFYKQNDVDIIAALARSFFNPPRTPKRTVIAINNDDEVHRGSRLSRHASNNTRIAGNLSSVPVPPRPFSVPRPRARVEKDCNFHRANMDNTADCRAANAQSNEQAYSSGENKKCYSCGVSGWTRNHVCNTARREEANTEQEYNFVAISFGSDRVEGNNYAADAVATVEHATKIVASGAWANANNTVGTIIQHASPFGDRTLITADAREMALWAQQCKFYSVFSLPLDNKCKKIIVPVIIQNTRTYAIIDTGAIFSMISPSFVSFLGDSITITPSSGTVQLGHVNNFCDRKGNVAINLYYSKKAFIHKFEIFDFIKTHDTQQKKLCPICRIMVY</sequence>
<protein>
    <recommendedName>
        <fullName evidence="2">Retrotransposon gag domain-containing protein</fullName>
    </recommendedName>
</protein>
<dbReference type="Proteomes" id="UP000603453">
    <property type="component" value="Unassembled WGS sequence"/>
</dbReference>
<evidence type="ECO:0000256" key="1">
    <source>
        <dbReference type="SAM" id="MobiDB-lite"/>
    </source>
</evidence>
<reference evidence="3" key="1">
    <citation type="submission" date="2020-12" db="EMBL/GenBank/DDBJ databases">
        <title>Metabolic potential, ecology and presence of endohyphal bacteria is reflected in genomic diversity of Mucoromycotina.</title>
        <authorList>
            <person name="Muszewska A."/>
            <person name="Okrasinska A."/>
            <person name="Steczkiewicz K."/>
            <person name="Drgas O."/>
            <person name="Orlowska M."/>
            <person name="Perlinska-Lenart U."/>
            <person name="Aleksandrzak-Piekarczyk T."/>
            <person name="Szatraj K."/>
            <person name="Zielenkiewicz U."/>
            <person name="Pilsyk S."/>
            <person name="Malc E."/>
            <person name="Mieczkowski P."/>
            <person name="Kruszewska J.S."/>
            <person name="Biernat P."/>
            <person name="Pawlowska J."/>
        </authorList>
    </citation>
    <scope>NUCLEOTIDE SEQUENCE</scope>
    <source>
        <strain evidence="3">WA0000017839</strain>
    </source>
</reference>
<dbReference type="Gene3D" id="2.40.70.10">
    <property type="entry name" value="Acid Proteases"/>
    <property type="match status" value="1"/>
</dbReference>
<evidence type="ECO:0000313" key="4">
    <source>
        <dbReference type="Proteomes" id="UP000603453"/>
    </source>
</evidence>
<dbReference type="Pfam" id="PF03732">
    <property type="entry name" value="Retrotrans_gag"/>
    <property type="match status" value="1"/>
</dbReference>
<dbReference type="InterPro" id="IPR005162">
    <property type="entry name" value="Retrotrans_gag_dom"/>
</dbReference>
<dbReference type="EMBL" id="JAEPRD010000284">
    <property type="protein sequence ID" value="KAG2192539.1"/>
    <property type="molecule type" value="Genomic_DNA"/>
</dbReference>
<evidence type="ECO:0000259" key="2">
    <source>
        <dbReference type="Pfam" id="PF03732"/>
    </source>
</evidence>
<dbReference type="AlphaFoldDB" id="A0A8H7QGV4"/>
<keyword evidence="4" id="KW-1185">Reference proteome</keyword>
<gene>
    <name evidence="3" type="ORF">INT47_011652</name>
</gene>
<dbReference type="OrthoDB" id="2288643at2759"/>
<name>A0A8H7QGV4_9FUNG</name>
<feature type="domain" description="Retrotransposon gag" evidence="2">
    <location>
        <begin position="125"/>
        <end position="218"/>
    </location>
</feature>
<comment type="caution">
    <text evidence="3">The sequence shown here is derived from an EMBL/GenBank/DDBJ whole genome shotgun (WGS) entry which is preliminary data.</text>
</comment>
<proteinExistence type="predicted"/>
<dbReference type="InterPro" id="IPR021109">
    <property type="entry name" value="Peptidase_aspartic_dom_sf"/>
</dbReference>
<evidence type="ECO:0000313" key="3">
    <source>
        <dbReference type="EMBL" id="KAG2192539.1"/>
    </source>
</evidence>